<keyword evidence="2" id="KW-0472">Membrane</keyword>
<dbReference type="InterPro" id="IPR003583">
    <property type="entry name" value="Hlx-hairpin-Hlx_DNA-bd_motif"/>
</dbReference>
<proteinExistence type="predicted"/>
<feature type="transmembrane region" description="Helical" evidence="2">
    <location>
        <begin position="166"/>
        <end position="185"/>
    </location>
</feature>
<dbReference type="GO" id="GO:0006281">
    <property type="term" value="P:DNA repair"/>
    <property type="evidence" value="ECO:0007669"/>
    <property type="project" value="InterPro"/>
</dbReference>
<gene>
    <name evidence="4" type="ORF">Asi03nite_50290</name>
</gene>
<evidence type="ECO:0000313" key="4">
    <source>
        <dbReference type="EMBL" id="GIF07491.1"/>
    </source>
</evidence>
<dbReference type="SUPFAM" id="SSF47781">
    <property type="entry name" value="RuvA domain 2-like"/>
    <property type="match status" value="1"/>
</dbReference>
<dbReference type="GO" id="GO:0003677">
    <property type="term" value="F:DNA binding"/>
    <property type="evidence" value="ECO:0007669"/>
    <property type="project" value="InterPro"/>
</dbReference>
<feature type="region of interest" description="Disordered" evidence="1">
    <location>
        <begin position="202"/>
        <end position="243"/>
    </location>
</feature>
<feature type="compositionally biased region" description="Gly residues" evidence="1">
    <location>
        <begin position="220"/>
        <end position="243"/>
    </location>
</feature>
<comment type="caution">
    <text evidence="4">The sequence shown here is derived from an EMBL/GenBank/DDBJ whole genome shotgun (WGS) entry which is preliminary data.</text>
</comment>
<organism evidence="4 5">
    <name type="scientific">Actinoplanes siamensis</name>
    <dbReference type="NCBI Taxonomy" id="1223317"/>
    <lineage>
        <taxon>Bacteria</taxon>
        <taxon>Bacillati</taxon>
        <taxon>Actinomycetota</taxon>
        <taxon>Actinomycetes</taxon>
        <taxon>Micromonosporales</taxon>
        <taxon>Micromonosporaceae</taxon>
        <taxon>Actinoplanes</taxon>
    </lineage>
</organism>
<dbReference type="GO" id="GO:0015627">
    <property type="term" value="C:type II protein secretion system complex"/>
    <property type="evidence" value="ECO:0007669"/>
    <property type="project" value="TreeGrafter"/>
</dbReference>
<dbReference type="InterPro" id="IPR010994">
    <property type="entry name" value="RuvA_2-like"/>
</dbReference>
<dbReference type="SMART" id="SM00278">
    <property type="entry name" value="HhH1"/>
    <property type="match status" value="2"/>
</dbReference>
<dbReference type="InterPro" id="IPR019554">
    <property type="entry name" value="Soluble_ligand-bd"/>
</dbReference>
<dbReference type="Pfam" id="PF12836">
    <property type="entry name" value="HHH_3"/>
    <property type="match status" value="1"/>
</dbReference>
<dbReference type="GO" id="GO:0015628">
    <property type="term" value="P:protein secretion by the type II secretion system"/>
    <property type="evidence" value="ECO:0007669"/>
    <property type="project" value="TreeGrafter"/>
</dbReference>
<feature type="domain" description="Helix-hairpin-helix DNA-binding motif class 1" evidence="3">
    <location>
        <begin position="338"/>
        <end position="357"/>
    </location>
</feature>
<feature type="domain" description="Helix-hairpin-helix DNA-binding motif class 1" evidence="3">
    <location>
        <begin position="368"/>
        <end position="387"/>
    </location>
</feature>
<keyword evidence="5" id="KW-1185">Reference proteome</keyword>
<feature type="compositionally biased region" description="Gly residues" evidence="1">
    <location>
        <begin position="52"/>
        <end position="66"/>
    </location>
</feature>
<sequence length="390" mass="37696">MREAKDTDDVVATRMRALHDIRAGRCDLASGGGPLQWSDIVPAWSEVDDPGPFGGAAPGGPAGAGDHGSRPGPGDPGGPAPGGTAGFFDPAGFGGSRGDGRGLPDGTAAAGGSPLPSGVPGGAFDERYAWTFEEGEPVLPGKGAFGEEDGGPRRWLHAFDPGRPGVRALAAVAVVVVLVAAFLAWRSRPRVDPVTAGLDGTAASADGSPAGAGLAAAARGAGGPAGAGAAGGAGGPAGGAGGSGPAEVVVAVGGKVRKPGLVRLAPGARVADALTAAGGAQPGVDVSSLNLARKVTDGELIMVGATPPPGTTTAPGAPAPGPSGPPGGLVNLNTATLTDLDSLPGVGPVLAQRILDARDAQGGFRAVSDLRKVDGIGDARYEQLKDLVTV</sequence>
<evidence type="ECO:0000256" key="1">
    <source>
        <dbReference type="SAM" id="MobiDB-lite"/>
    </source>
</evidence>
<keyword evidence="2" id="KW-0812">Transmembrane</keyword>
<feature type="region of interest" description="Disordered" evidence="1">
    <location>
        <begin position="44"/>
        <end position="122"/>
    </location>
</feature>
<keyword evidence="2" id="KW-1133">Transmembrane helix</keyword>
<dbReference type="EMBL" id="BOMW01000050">
    <property type="protein sequence ID" value="GIF07491.1"/>
    <property type="molecule type" value="Genomic_DNA"/>
</dbReference>
<feature type="compositionally biased region" description="Gly residues" evidence="1">
    <location>
        <begin position="92"/>
        <end position="103"/>
    </location>
</feature>
<dbReference type="PANTHER" id="PTHR21180:SF32">
    <property type="entry name" value="ENDONUCLEASE_EXONUCLEASE_PHOSPHATASE FAMILY DOMAIN-CONTAINING PROTEIN 1"/>
    <property type="match status" value="1"/>
</dbReference>
<dbReference type="Pfam" id="PF10531">
    <property type="entry name" value="SLBB"/>
    <property type="match status" value="1"/>
</dbReference>
<evidence type="ECO:0000313" key="5">
    <source>
        <dbReference type="Proteomes" id="UP000629619"/>
    </source>
</evidence>
<evidence type="ECO:0000259" key="3">
    <source>
        <dbReference type="SMART" id="SM00278"/>
    </source>
</evidence>
<dbReference type="Proteomes" id="UP000629619">
    <property type="component" value="Unassembled WGS sequence"/>
</dbReference>
<reference evidence="4" key="1">
    <citation type="submission" date="2021-01" db="EMBL/GenBank/DDBJ databases">
        <title>Whole genome shotgun sequence of Actinoplanes siamensis NBRC 109076.</title>
        <authorList>
            <person name="Komaki H."/>
            <person name="Tamura T."/>
        </authorList>
    </citation>
    <scope>NUCLEOTIDE SEQUENCE</scope>
    <source>
        <strain evidence="4">NBRC 109076</strain>
    </source>
</reference>
<dbReference type="PANTHER" id="PTHR21180">
    <property type="entry name" value="ENDONUCLEASE/EXONUCLEASE/PHOSPHATASE FAMILY DOMAIN-CONTAINING PROTEIN 1"/>
    <property type="match status" value="1"/>
</dbReference>
<dbReference type="AlphaFoldDB" id="A0A919TLQ7"/>
<dbReference type="InterPro" id="IPR051675">
    <property type="entry name" value="Endo/Exo/Phosphatase_dom_1"/>
</dbReference>
<protein>
    <recommendedName>
        <fullName evidence="3">Helix-hairpin-helix DNA-binding motif class 1 domain-containing protein</fullName>
    </recommendedName>
</protein>
<feature type="compositionally biased region" description="Low complexity" evidence="1">
    <location>
        <begin position="202"/>
        <end position="219"/>
    </location>
</feature>
<name>A0A919TLQ7_9ACTN</name>
<dbReference type="Gene3D" id="3.10.560.10">
    <property type="entry name" value="Outer membrane lipoprotein wza domain like"/>
    <property type="match status" value="1"/>
</dbReference>
<accession>A0A919TLQ7</accession>
<evidence type="ECO:0000256" key="2">
    <source>
        <dbReference type="SAM" id="Phobius"/>
    </source>
</evidence>
<dbReference type="Gene3D" id="1.10.150.320">
    <property type="entry name" value="Photosystem II 12 kDa extrinsic protein"/>
    <property type="match status" value="1"/>
</dbReference>
<feature type="compositionally biased region" description="Low complexity" evidence="1">
    <location>
        <begin position="104"/>
        <end position="118"/>
    </location>
</feature>